<dbReference type="AlphaFoldDB" id="J4WS79"/>
<proteinExistence type="predicted"/>
<organism evidence="1 2">
    <name type="scientific">SAR86 cluster bacterium SAR86A</name>
    <dbReference type="NCBI Taxonomy" id="1123866"/>
    <lineage>
        <taxon>Bacteria</taxon>
        <taxon>Pseudomonadati</taxon>
        <taxon>Pseudomonadota</taxon>
        <taxon>Gammaproteobacteria</taxon>
        <taxon>SAR86 cluster</taxon>
    </lineage>
</organism>
<dbReference type="EMBL" id="JH611156">
    <property type="protein sequence ID" value="EJP71795.1"/>
    <property type="molecule type" value="Genomic_DNA"/>
</dbReference>
<dbReference type="InterPro" id="IPR045179">
    <property type="entry name" value="YgfZ/GcvT"/>
</dbReference>
<dbReference type="Gene3D" id="2.40.30.160">
    <property type="match status" value="1"/>
</dbReference>
<dbReference type="SUPFAM" id="SSF103025">
    <property type="entry name" value="Folate-binding domain"/>
    <property type="match status" value="1"/>
</dbReference>
<dbReference type="PANTHER" id="PTHR22602">
    <property type="entry name" value="TRANSFERASE CAF17, MITOCHONDRIAL-RELATED"/>
    <property type="match status" value="1"/>
</dbReference>
<reference evidence="1 2" key="1">
    <citation type="journal article" date="2012" name="ISME J.">
        <title>Genomic insights to SAR86, an abundant and uncultivated marine bacterial lineage.</title>
        <authorList>
            <person name="Dupont C.L."/>
            <person name="Rusch D.B."/>
            <person name="Yooseph S."/>
            <person name="Lombardo M.J."/>
            <person name="Richter R.A."/>
            <person name="Valas R."/>
            <person name="Novotny M."/>
            <person name="Yee-Greenbaum J."/>
            <person name="Selengut J.D."/>
            <person name="Haft D.H."/>
            <person name="Halpern A.L."/>
            <person name="Lasken R.S."/>
            <person name="Nealson K."/>
            <person name="Friedman R."/>
            <person name="Venter J.C."/>
        </authorList>
    </citation>
    <scope>NUCLEOTIDE SEQUENCE [LARGE SCALE GENOMIC DNA]</scope>
</reference>
<gene>
    <name evidence="1" type="ORF">NT01SARS_0273</name>
</gene>
<dbReference type="Proteomes" id="UP000010305">
    <property type="component" value="Unassembled WGS sequence"/>
</dbReference>
<evidence type="ECO:0000313" key="1">
    <source>
        <dbReference type="EMBL" id="EJP71795.1"/>
    </source>
</evidence>
<protein>
    <submittedName>
        <fullName evidence="1">tRNA-modifying protein YgfZ</fullName>
    </submittedName>
</protein>
<sequence length="261" mass="29845">MKINNLKKLIQSGSIHLKNSCVIEIIGDKDKVFDLLQGQVTSDIKLLEDGQSQLSCICNHKGMIMADFIIIFDGECYKLVVKENIEDILIKELTPFANLSSVKLLKSKLKVIGTISHTKIPNSYLSNELFSTCVDLKDAYESNNEISEDVWEASNKLLGNYFLEESDISKFRPQELNYDELRVSFDKGCYRGQEIVARMRYLGVNRRKFLTFVVNDDYVDSEDIKLIGNKIKINKNYIFNGIILRDQLDTIKKLPGIELIS</sequence>
<dbReference type="InterPro" id="IPR017703">
    <property type="entry name" value="YgfZ/GCV_T_CS"/>
</dbReference>
<accession>J4WS79</accession>
<dbReference type="PANTHER" id="PTHR22602:SF0">
    <property type="entry name" value="TRANSFERASE CAF17, MITOCHONDRIAL-RELATED"/>
    <property type="match status" value="1"/>
</dbReference>
<evidence type="ECO:0000313" key="2">
    <source>
        <dbReference type="Proteomes" id="UP000010305"/>
    </source>
</evidence>
<dbReference type="STRING" id="1123866.NT01SARS_0273"/>
<dbReference type="HOGENOM" id="CLU_1155748_0_0_6"/>
<dbReference type="Gene3D" id="3.30.70.1400">
    <property type="entry name" value="Aminomethyltransferase beta-barrel domains"/>
    <property type="match status" value="1"/>
</dbReference>
<dbReference type="GO" id="GO:0016226">
    <property type="term" value="P:iron-sulfur cluster assembly"/>
    <property type="evidence" value="ECO:0007669"/>
    <property type="project" value="TreeGrafter"/>
</dbReference>
<dbReference type="NCBIfam" id="TIGR03317">
    <property type="entry name" value="ygfZ_signature"/>
    <property type="match status" value="1"/>
</dbReference>
<name>J4WS79_9GAMM</name>